<evidence type="ECO:0000313" key="10">
    <source>
        <dbReference type="Proteomes" id="UP000323865"/>
    </source>
</evidence>
<evidence type="ECO:0000256" key="3">
    <source>
        <dbReference type="ARBA" id="ARBA00023082"/>
    </source>
</evidence>
<proteinExistence type="inferred from homology"/>
<dbReference type="Proteomes" id="UP000323865">
    <property type="component" value="Chromosome"/>
</dbReference>
<reference evidence="9 10" key="1">
    <citation type="submission" date="2019-09" db="EMBL/GenBank/DDBJ databases">
        <title>FDA dAtabase for Regulatory Grade micrObial Sequences (FDA-ARGOS): Supporting development and validation of Infectious Disease Dx tests.</title>
        <authorList>
            <person name="Sciortino C."/>
            <person name="Tallon L."/>
            <person name="Sadzewicz L."/>
            <person name="Vavikolanu K."/>
            <person name="Mehta A."/>
            <person name="Aluvathingal J."/>
            <person name="Nadendla S."/>
            <person name="Nandy P."/>
            <person name="Geyer C."/>
            <person name="Yan Y."/>
            <person name="Sichtig H."/>
        </authorList>
    </citation>
    <scope>NUCLEOTIDE SEQUENCE [LARGE SCALE GENOMIC DNA]</scope>
    <source>
        <strain evidence="9 10">FDAARGOS_640</strain>
    </source>
</reference>
<dbReference type="RefSeq" id="WP_150333060.1">
    <property type="nucleotide sequence ID" value="NZ_CP044108.1"/>
</dbReference>
<dbReference type="Gene3D" id="1.10.1740.10">
    <property type="match status" value="1"/>
</dbReference>
<evidence type="ECO:0000256" key="6">
    <source>
        <dbReference type="RuleBase" id="RU000716"/>
    </source>
</evidence>
<keyword evidence="2 6" id="KW-0805">Transcription regulation</keyword>
<dbReference type="PANTHER" id="PTHR43133">
    <property type="entry name" value="RNA POLYMERASE ECF-TYPE SIGMA FACTO"/>
    <property type="match status" value="1"/>
</dbReference>
<name>A0ABX6A3B1_9MICO</name>
<dbReference type="NCBIfam" id="TIGR02947">
    <property type="entry name" value="SigH_actino"/>
    <property type="match status" value="1"/>
</dbReference>
<dbReference type="InterPro" id="IPR013324">
    <property type="entry name" value="RNA_pol_sigma_r3/r4-like"/>
</dbReference>
<dbReference type="InterPro" id="IPR007627">
    <property type="entry name" value="RNA_pol_sigma70_r2"/>
</dbReference>
<keyword evidence="10" id="KW-1185">Reference proteome</keyword>
<dbReference type="InterPro" id="IPR014293">
    <property type="entry name" value="RNA_pol_sigma70_actinobac"/>
</dbReference>
<evidence type="ECO:0000256" key="5">
    <source>
        <dbReference type="ARBA" id="ARBA00023163"/>
    </source>
</evidence>
<comment type="similarity">
    <text evidence="1 6">Belongs to the sigma-70 factor family. ECF subfamily.</text>
</comment>
<dbReference type="CDD" id="cd06171">
    <property type="entry name" value="Sigma70_r4"/>
    <property type="match status" value="1"/>
</dbReference>
<evidence type="ECO:0000259" key="8">
    <source>
        <dbReference type="Pfam" id="PF08281"/>
    </source>
</evidence>
<keyword evidence="4 6" id="KW-0238">DNA-binding</keyword>
<evidence type="ECO:0000256" key="2">
    <source>
        <dbReference type="ARBA" id="ARBA00023015"/>
    </source>
</evidence>
<feature type="domain" description="RNA polymerase sigma-70 region 2" evidence="7">
    <location>
        <begin position="48"/>
        <end position="113"/>
    </location>
</feature>
<evidence type="ECO:0000313" key="9">
    <source>
        <dbReference type="EMBL" id="QEU11676.1"/>
    </source>
</evidence>
<feature type="domain" description="RNA polymerase sigma factor 70 region 4 type 2" evidence="8">
    <location>
        <begin position="153"/>
        <end position="201"/>
    </location>
</feature>
<protein>
    <recommendedName>
        <fullName evidence="6">RNA polymerase sigma factor</fullName>
    </recommendedName>
</protein>
<dbReference type="Pfam" id="PF08281">
    <property type="entry name" value="Sigma70_r4_2"/>
    <property type="match status" value="1"/>
</dbReference>
<dbReference type="SUPFAM" id="SSF88659">
    <property type="entry name" value="Sigma3 and sigma4 domains of RNA polymerase sigma factors"/>
    <property type="match status" value="1"/>
</dbReference>
<accession>A0ABX6A3B1</accession>
<dbReference type="PANTHER" id="PTHR43133:SF59">
    <property type="entry name" value="ECF RNA POLYMERASE SIGMA FACTOR SIGR"/>
    <property type="match status" value="1"/>
</dbReference>
<keyword evidence="5 6" id="KW-0804">Transcription</keyword>
<dbReference type="InterPro" id="IPR036388">
    <property type="entry name" value="WH-like_DNA-bd_sf"/>
</dbReference>
<sequence>MSEKEAFPARGNHVEDAVERAEQGAAANVESTPNTALSPEEFEREALSHIDALYSGALRLTRHQHDAEDLVQDTYVRAFRASTSFKAGTNMRAWLFRIMHNAFISSYRKAQRRPKESGGEQVEDWQLARAASHDSTGLRSAETEALALLPEGDIQDALNDLREDYREAVYLADVEGFSYKEIAEIMGTPIGTVMSRIHRGRGLLRASLEQYARERGYLRDASDADGGDQKA</sequence>
<dbReference type="NCBIfam" id="TIGR02937">
    <property type="entry name" value="sigma70-ECF"/>
    <property type="match status" value="1"/>
</dbReference>
<keyword evidence="3 6" id="KW-0731">Sigma factor</keyword>
<dbReference type="SUPFAM" id="SSF88946">
    <property type="entry name" value="Sigma2 domain of RNA polymerase sigma factors"/>
    <property type="match status" value="1"/>
</dbReference>
<evidence type="ECO:0000259" key="7">
    <source>
        <dbReference type="Pfam" id="PF04542"/>
    </source>
</evidence>
<dbReference type="InterPro" id="IPR039425">
    <property type="entry name" value="RNA_pol_sigma-70-like"/>
</dbReference>
<evidence type="ECO:0000256" key="4">
    <source>
        <dbReference type="ARBA" id="ARBA00023125"/>
    </source>
</evidence>
<dbReference type="InterPro" id="IPR013249">
    <property type="entry name" value="RNA_pol_sigma70_r4_t2"/>
</dbReference>
<gene>
    <name evidence="9" type="ORF">FOB48_04775</name>
</gene>
<dbReference type="InterPro" id="IPR013325">
    <property type="entry name" value="RNA_pol_sigma_r2"/>
</dbReference>
<organism evidence="9 10">
    <name type="scientific">Dermabacter vaginalis</name>
    <dbReference type="NCBI Taxonomy" id="1630135"/>
    <lineage>
        <taxon>Bacteria</taxon>
        <taxon>Bacillati</taxon>
        <taxon>Actinomycetota</taxon>
        <taxon>Actinomycetes</taxon>
        <taxon>Micrococcales</taxon>
        <taxon>Dermabacteraceae</taxon>
        <taxon>Dermabacter</taxon>
    </lineage>
</organism>
<dbReference type="Gene3D" id="1.10.10.10">
    <property type="entry name" value="Winged helix-like DNA-binding domain superfamily/Winged helix DNA-binding domain"/>
    <property type="match status" value="1"/>
</dbReference>
<dbReference type="InterPro" id="IPR014284">
    <property type="entry name" value="RNA_pol_sigma-70_dom"/>
</dbReference>
<dbReference type="InterPro" id="IPR000838">
    <property type="entry name" value="RNA_pol_sigma70_ECF_CS"/>
</dbReference>
<dbReference type="EMBL" id="CP044108">
    <property type="protein sequence ID" value="QEU11676.1"/>
    <property type="molecule type" value="Genomic_DNA"/>
</dbReference>
<dbReference type="Pfam" id="PF04542">
    <property type="entry name" value="Sigma70_r2"/>
    <property type="match status" value="1"/>
</dbReference>
<dbReference type="PROSITE" id="PS01063">
    <property type="entry name" value="SIGMA70_ECF"/>
    <property type="match status" value="1"/>
</dbReference>
<evidence type="ECO:0000256" key="1">
    <source>
        <dbReference type="ARBA" id="ARBA00010641"/>
    </source>
</evidence>